<organism evidence="1 2">
    <name type="scientific">Entomophthora muscae</name>
    <dbReference type="NCBI Taxonomy" id="34485"/>
    <lineage>
        <taxon>Eukaryota</taxon>
        <taxon>Fungi</taxon>
        <taxon>Fungi incertae sedis</taxon>
        <taxon>Zoopagomycota</taxon>
        <taxon>Entomophthoromycotina</taxon>
        <taxon>Entomophthoromycetes</taxon>
        <taxon>Entomophthorales</taxon>
        <taxon>Entomophthoraceae</taxon>
        <taxon>Entomophthora</taxon>
    </lineage>
</organism>
<evidence type="ECO:0000313" key="2">
    <source>
        <dbReference type="Proteomes" id="UP001165960"/>
    </source>
</evidence>
<sequence length="116" mass="13053">MVMLSGRGPNVQITHQPQVANILQSTKSLVKKAIQVNEPYTEKPGKETLTADALSRLYSKHVLCADGNPNWPMLITGNLQDRFPPGTPMNIQEKVLKNNILLRVWMYKHSGYLQPT</sequence>
<comment type="caution">
    <text evidence="1">The sequence shown here is derived from an EMBL/GenBank/DDBJ whole genome shotgun (WGS) entry which is preliminary data.</text>
</comment>
<protein>
    <submittedName>
        <fullName evidence="1">Uncharacterized protein</fullName>
    </submittedName>
</protein>
<evidence type="ECO:0000313" key="1">
    <source>
        <dbReference type="EMBL" id="KAJ9087390.1"/>
    </source>
</evidence>
<accession>A0ACC2UL07</accession>
<dbReference type="Proteomes" id="UP001165960">
    <property type="component" value="Unassembled WGS sequence"/>
</dbReference>
<name>A0ACC2UL07_9FUNG</name>
<gene>
    <name evidence="1" type="ORF">DSO57_1033792</name>
</gene>
<dbReference type="EMBL" id="QTSX02000271">
    <property type="protein sequence ID" value="KAJ9087390.1"/>
    <property type="molecule type" value="Genomic_DNA"/>
</dbReference>
<proteinExistence type="predicted"/>
<keyword evidence="2" id="KW-1185">Reference proteome</keyword>
<reference evidence="1" key="1">
    <citation type="submission" date="2022-04" db="EMBL/GenBank/DDBJ databases">
        <title>Genome of the entomopathogenic fungus Entomophthora muscae.</title>
        <authorList>
            <person name="Elya C."/>
            <person name="Lovett B.R."/>
            <person name="Lee E."/>
            <person name="Macias A.M."/>
            <person name="Hajek A.E."/>
            <person name="De Bivort B.L."/>
            <person name="Kasson M.T."/>
            <person name="De Fine Licht H.H."/>
            <person name="Stajich J.E."/>
        </authorList>
    </citation>
    <scope>NUCLEOTIDE SEQUENCE</scope>
    <source>
        <strain evidence="1">Berkeley</strain>
    </source>
</reference>